<dbReference type="Gene3D" id="2.40.290.10">
    <property type="match status" value="1"/>
</dbReference>
<dbReference type="Gene3D" id="1.10.1600.10">
    <property type="match status" value="1"/>
</dbReference>
<dbReference type="GO" id="GO:0006310">
    <property type="term" value="P:DNA recombination"/>
    <property type="evidence" value="ECO:0007669"/>
    <property type="project" value="UniProtKB-KW"/>
</dbReference>
<dbReference type="InterPro" id="IPR005161">
    <property type="entry name" value="Ku_N"/>
</dbReference>
<evidence type="ECO:0000256" key="7">
    <source>
        <dbReference type="ARBA" id="ARBA00022801"/>
    </source>
</evidence>
<name>A0A9N9R335_9NEOP</name>
<dbReference type="SUPFAM" id="SSF101420">
    <property type="entry name" value="C-terminal domain of Ku80"/>
    <property type="match status" value="1"/>
</dbReference>
<dbReference type="GO" id="GO:0006303">
    <property type="term" value="P:double-strand break repair via nonhomologous end joining"/>
    <property type="evidence" value="ECO:0007669"/>
    <property type="project" value="InterPro"/>
</dbReference>
<dbReference type="InterPro" id="IPR016194">
    <property type="entry name" value="SPOC-like_C_dom_sf"/>
</dbReference>
<evidence type="ECO:0000256" key="3">
    <source>
        <dbReference type="ARBA" id="ARBA00007726"/>
    </source>
</evidence>
<gene>
    <name evidence="16" type="ORF">DIATSA_LOCUS6373</name>
</gene>
<evidence type="ECO:0000256" key="14">
    <source>
        <dbReference type="SAM" id="Coils"/>
    </source>
</evidence>
<dbReference type="Pfam" id="PF08785">
    <property type="entry name" value="Ku_PK_bind"/>
    <property type="match status" value="1"/>
</dbReference>
<keyword evidence="4" id="KW-0158">Chromosome</keyword>
<dbReference type="GO" id="GO:0003690">
    <property type="term" value="F:double-stranded DNA binding"/>
    <property type="evidence" value="ECO:0007669"/>
    <property type="project" value="TreeGrafter"/>
</dbReference>
<keyword evidence="5" id="KW-0547">Nucleotide-binding</keyword>
<keyword evidence="11" id="KW-0233">DNA recombination</keyword>
<evidence type="ECO:0000256" key="5">
    <source>
        <dbReference type="ARBA" id="ARBA00022741"/>
    </source>
</evidence>
<evidence type="ECO:0000256" key="13">
    <source>
        <dbReference type="ARBA" id="ARBA00023242"/>
    </source>
</evidence>
<dbReference type="AlphaFoldDB" id="A0A9N9R335"/>
<organism evidence="16 17">
    <name type="scientific">Diatraea saccharalis</name>
    <name type="common">sugarcane borer</name>
    <dbReference type="NCBI Taxonomy" id="40085"/>
    <lineage>
        <taxon>Eukaryota</taxon>
        <taxon>Metazoa</taxon>
        <taxon>Ecdysozoa</taxon>
        <taxon>Arthropoda</taxon>
        <taxon>Hexapoda</taxon>
        <taxon>Insecta</taxon>
        <taxon>Pterygota</taxon>
        <taxon>Neoptera</taxon>
        <taxon>Endopterygota</taxon>
        <taxon>Lepidoptera</taxon>
        <taxon>Glossata</taxon>
        <taxon>Ditrysia</taxon>
        <taxon>Pyraloidea</taxon>
        <taxon>Crambidae</taxon>
        <taxon>Crambinae</taxon>
        <taxon>Diatraea</taxon>
    </lineage>
</organism>
<dbReference type="GO" id="GO:0016787">
    <property type="term" value="F:hydrolase activity"/>
    <property type="evidence" value="ECO:0007669"/>
    <property type="project" value="UniProtKB-KW"/>
</dbReference>
<sequence>MAPKVYDGAIIILDIGRNVSQAAEKDKKSFFTEGREFVSRLIERKIMSQGRNLLGLILLGSKKSENNMAKQCDDAFRHIDMAVKLQEPTWQMIRNLPELPTKSRGDWMEAIIVAVDHFANGISGIKFSSKKIILVTNFMSPTCLEENDIERVTNGFKEDNFELDVIGLDLLDDSLKEVDIELARRIVAISNGATASFKDAMRYLLFHKKKIVHSYPWNVDLSIGPNIKIPVSSYIRLKDEPAVKNWVTAIKDPVTHAASTTEGIVKSKVHVNTENQTVIDSNAVISGYHYGQQIIPFTECDQSFLYNSGEKCLSVYGFTQSSNIGWQNLHGDGLHYIFARKGNKKAQYAIRCLVECLHEMGLVALVRRVYNKGNTPKMFALMPVIDNDNYICLSMAEICYSEEIKYMTFPSTTLKRFECTNHEVDAFKELIRAMDLTKAYDETYDDTEAFPIAETVSPAVQYVLDCIAFRAMNPDKPLPEPRDEIMMLFKAPPLVAKRSKEPLNKLKKLFTLTKIEKKKKEKTEAIEIFEHNNENEENIKMDNQTKEPVPLIKLPIASSSRITNIGTIDPINDFKILIDSGKTLTDLFSDMREAIENLVYCNLDGTYRKALSTMKFLRAECVKADPLPYNNWIINFKKALIARKKDDFIDIIHTNKLDVILKEENELSLYDNIDSCDDQLYENDTVPDCTELTMDQEINDLFDNM</sequence>
<dbReference type="InterPro" id="IPR036465">
    <property type="entry name" value="vWFA_dom_sf"/>
</dbReference>
<reference evidence="16" key="1">
    <citation type="submission" date="2021-12" db="EMBL/GenBank/DDBJ databases">
        <authorList>
            <person name="King R."/>
        </authorList>
    </citation>
    <scope>NUCLEOTIDE SEQUENCE</scope>
</reference>
<evidence type="ECO:0000256" key="10">
    <source>
        <dbReference type="ARBA" id="ARBA00023125"/>
    </source>
</evidence>
<dbReference type="GO" id="GO:0003684">
    <property type="term" value="F:damaged DNA binding"/>
    <property type="evidence" value="ECO:0007669"/>
    <property type="project" value="InterPro"/>
</dbReference>
<evidence type="ECO:0000313" key="17">
    <source>
        <dbReference type="Proteomes" id="UP001153714"/>
    </source>
</evidence>
<keyword evidence="17" id="KW-1185">Reference proteome</keyword>
<reference evidence="16" key="2">
    <citation type="submission" date="2022-10" db="EMBL/GenBank/DDBJ databases">
        <authorList>
            <consortium name="ENA_rothamsted_submissions"/>
            <consortium name="culmorum"/>
            <person name="King R."/>
        </authorList>
    </citation>
    <scope>NUCLEOTIDE SEQUENCE</scope>
</reference>
<keyword evidence="10" id="KW-0238">DNA-binding</keyword>
<dbReference type="InterPro" id="IPR036494">
    <property type="entry name" value="Ku_C_sf"/>
</dbReference>
<dbReference type="CDD" id="cd00873">
    <property type="entry name" value="KU80"/>
    <property type="match status" value="1"/>
</dbReference>
<keyword evidence="7" id="KW-0378">Hydrolase</keyword>
<evidence type="ECO:0000256" key="11">
    <source>
        <dbReference type="ARBA" id="ARBA00023172"/>
    </source>
</evidence>
<evidence type="ECO:0000256" key="8">
    <source>
        <dbReference type="ARBA" id="ARBA00022806"/>
    </source>
</evidence>
<evidence type="ECO:0000256" key="9">
    <source>
        <dbReference type="ARBA" id="ARBA00022840"/>
    </source>
</evidence>
<dbReference type="InterPro" id="IPR002035">
    <property type="entry name" value="VWF_A"/>
</dbReference>
<comment type="subcellular location">
    <subcellularLocation>
        <location evidence="2">Chromosome</location>
    </subcellularLocation>
    <subcellularLocation>
        <location evidence="1">Nucleus</location>
    </subcellularLocation>
</comment>
<keyword evidence="13" id="KW-0539">Nucleus</keyword>
<evidence type="ECO:0000256" key="12">
    <source>
        <dbReference type="ARBA" id="ARBA00023204"/>
    </source>
</evidence>
<feature type="coiled-coil region" evidence="14">
    <location>
        <begin position="512"/>
        <end position="539"/>
    </location>
</feature>
<dbReference type="FunFam" id="1.10.1600.10:FF:000002">
    <property type="entry name" value="X-ray repair cross-complementing protein 5"/>
    <property type="match status" value="1"/>
</dbReference>
<feature type="domain" description="VWFA" evidence="15">
    <location>
        <begin position="8"/>
        <end position="204"/>
    </location>
</feature>
<dbReference type="InterPro" id="IPR024193">
    <property type="entry name" value="Ku80"/>
</dbReference>
<keyword evidence="14" id="KW-0175">Coiled coil</keyword>
<dbReference type="GO" id="GO:0043564">
    <property type="term" value="C:Ku70:Ku80 complex"/>
    <property type="evidence" value="ECO:0007669"/>
    <property type="project" value="InterPro"/>
</dbReference>
<dbReference type="Proteomes" id="UP001153714">
    <property type="component" value="Chromosome 2"/>
</dbReference>
<comment type="similarity">
    <text evidence="3">Belongs to the ku80 family.</text>
</comment>
<dbReference type="EMBL" id="OU893333">
    <property type="protein sequence ID" value="CAG9788576.1"/>
    <property type="molecule type" value="Genomic_DNA"/>
</dbReference>
<dbReference type="SUPFAM" id="SSF100939">
    <property type="entry name" value="SPOC domain-like"/>
    <property type="match status" value="1"/>
</dbReference>
<dbReference type="SUPFAM" id="SSF53300">
    <property type="entry name" value="vWA-like"/>
    <property type="match status" value="1"/>
</dbReference>
<dbReference type="GO" id="GO:0004386">
    <property type="term" value="F:helicase activity"/>
    <property type="evidence" value="ECO:0007669"/>
    <property type="project" value="UniProtKB-KW"/>
</dbReference>
<dbReference type="SMART" id="SM00559">
    <property type="entry name" value="Ku78"/>
    <property type="match status" value="1"/>
</dbReference>
<keyword evidence="9" id="KW-0067">ATP-binding</keyword>
<accession>A0A9N9R335</accession>
<dbReference type="Gene3D" id="1.25.40.240">
    <property type="entry name" value="Ku, C-terminal domain"/>
    <property type="match status" value="1"/>
</dbReference>
<evidence type="ECO:0000256" key="6">
    <source>
        <dbReference type="ARBA" id="ARBA00022763"/>
    </source>
</evidence>
<dbReference type="Pfam" id="PF02735">
    <property type="entry name" value="Ku"/>
    <property type="match status" value="1"/>
</dbReference>
<protein>
    <recommendedName>
        <fullName evidence="15">VWFA domain-containing protein</fullName>
    </recommendedName>
</protein>
<dbReference type="PANTHER" id="PTHR12604">
    <property type="entry name" value="KU AUTOANTIGEN DNA HELICASE"/>
    <property type="match status" value="1"/>
</dbReference>
<keyword evidence="8" id="KW-0347">Helicase</keyword>
<dbReference type="GO" id="GO:0005694">
    <property type="term" value="C:chromosome"/>
    <property type="evidence" value="ECO:0007669"/>
    <property type="project" value="UniProtKB-SubCell"/>
</dbReference>
<evidence type="ECO:0000259" key="15">
    <source>
        <dbReference type="PROSITE" id="PS50234"/>
    </source>
</evidence>
<dbReference type="Pfam" id="PF03731">
    <property type="entry name" value="Ku_N"/>
    <property type="match status" value="1"/>
</dbReference>
<evidence type="ECO:0000256" key="4">
    <source>
        <dbReference type="ARBA" id="ARBA00022454"/>
    </source>
</evidence>
<dbReference type="GO" id="GO:0042162">
    <property type="term" value="F:telomeric DNA binding"/>
    <property type="evidence" value="ECO:0007669"/>
    <property type="project" value="InterPro"/>
</dbReference>
<dbReference type="InterPro" id="IPR006164">
    <property type="entry name" value="DNA_bd_Ku70/Ku80"/>
</dbReference>
<dbReference type="PANTHER" id="PTHR12604:SF4">
    <property type="entry name" value="X-RAY REPAIR CROSS-COMPLEMENTING PROTEIN 5"/>
    <property type="match status" value="1"/>
</dbReference>
<evidence type="ECO:0000256" key="1">
    <source>
        <dbReference type="ARBA" id="ARBA00004123"/>
    </source>
</evidence>
<dbReference type="GO" id="GO:0005524">
    <property type="term" value="F:ATP binding"/>
    <property type="evidence" value="ECO:0007669"/>
    <property type="project" value="UniProtKB-KW"/>
</dbReference>
<evidence type="ECO:0000256" key="2">
    <source>
        <dbReference type="ARBA" id="ARBA00004286"/>
    </source>
</evidence>
<proteinExistence type="inferred from homology"/>
<dbReference type="Gene3D" id="3.40.50.410">
    <property type="entry name" value="von Willebrand factor, type A domain"/>
    <property type="match status" value="1"/>
</dbReference>
<keyword evidence="6" id="KW-0227">DNA damage</keyword>
<dbReference type="OrthoDB" id="30826at2759"/>
<dbReference type="PROSITE" id="PS50234">
    <property type="entry name" value="VWFA"/>
    <property type="match status" value="1"/>
</dbReference>
<keyword evidence="12" id="KW-0234">DNA repair</keyword>
<dbReference type="GO" id="GO:0000723">
    <property type="term" value="P:telomere maintenance"/>
    <property type="evidence" value="ECO:0007669"/>
    <property type="project" value="InterPro"/>
</dbReference>
<evidence type="ECO:0000313" key="16">
    <source>
        <dbReference type="EMBL" id="CAG9788576.1"/>
    </source>
</evidence>
<dbReference type="InterPro" id="IPR014893">
    <property type="entry name" value="Ku_PK_bind"/>
</dbReference>